<dbReference type="AlphaFoldDB" id="A0AA36E4R4"/>
<evidence type="ECO:0000256" key="1">
    <source>
        <dbReference type="SAM" id="MobiDB-lite"/>
    </source>
</evidence>
<evidence type="ECO:0000313" key="3">
    <source>
        <dbReference type="Proteomes" id="UP001177003"/>
    </source>
</evidence>
<feature type="region of interest" description="Disordered" evidence="1">
    <location>
        <begin position="13"/>
        <end position="44"/>
    </location>
</feature>
<evidence type="ECO:0000313" key="2">
    <source>
        <dbReference type="EMBL" id="CAI9283329.1"/>
    </source>
</evidence>
<organism evidence="2 3">
    <name type="scientific">Lactuca saligna</name>
    <name type="common">Willowleaf lettuce</name>
    <dbReference type="NCBI Taxonomy" id="75948"/>
    <lineage>
        <taxon>Eukaryota</taxon>
        <taxon>Viridiplantae</taxon>
        <taxon>Streptophyta</taxon>
        <taxon>Embryophyta</taxon>
        <taxon>Tracheophyta</taxon>
        <taxon>Spermatophyta</taxon>
        <taxon>Magnoliopsida</taxon>
        <taxon>eudicotyledons</taxon>
        <taxon>Gunneridae</taxon>
        <taxon>Pentapetalae</taxon>
        <taxon>asterids</taxon>
        <taxon>campanulids</taxon>
        <taxon>Asterales</taxon>
        <taxon>Asteraceae</taxon>
        <taxon>Cichorioideae</taxon>
        <taxon>Cichorieae</taxon>
        <taxon>Lactucinae</taxon>
        <taxon>Lactuca</taxon>
    </lineage>
</organism>
<proteinExistence type="predicted"/>
<dbReference type="EMBL" id="OX465080">
    <property type="protein sequence ID" value="CAI9283329.1"/>
    <property type="molecule type" value="Genomic_DNA"/>
</dbReference>
<reference evidence="2" key="1">
    <citation type="submission" date="2023-04" db="EMBL/GenBank/DDBJ databases">
        <authorList>
            <person name="Vijverberg K."/>
            <person name="Xiong W."/>
            <person name="Schranz E."/>
        </authorList>
    </citation>
    <scope>NUCLEOTIDE SEQUENCE</scope>
</reference>
<keyword evidence="3" id="KW-1185">Reference proteome</keyword>
<protein>
    <submittedName>
        <fullName evidence="2">Uncharacterized protein</fullName>
    </submittedName>
</protein>
<name>A0AA36E4R4_LACSI</name>
<gene>
    <name evidence="2" type="ORF">LSALG_LOCUS22931</name>
</gene>
<sequence length="218" mass="24621">MPSLIRLSGCTSIAGHSSSRPPFNFRHPRRRLAPSSPPALQSKASGAHLDLYNDRFRRPASAIEASPSPISTPVADYHPRRRLLSDRRHQAHLELYRDRFSDQRSEQWFSIKYPSSFLQALLYLEFPLKLLAFVLQRASPSRSFRRFPTKTHPCSGYSPPKPTLLLLSLSRTTIDLLIPSQACIRLSLLQTTTILQHTATVTAPTAPLTTPEDRNDIK</sequence>
<accession>A0AA36E4R4</accession>
<dbReference type="Proteomes" id="UP001177003">
    <property type="component" value="Chromosome 4"/>
</dbReference>